<keyword evidence="12 21" id="KW-0547">Nucleotide-binding</keyword>
<dbReference type="EMBL" id="OZ075132">
    <property type="protein sequence ID" value="CAL4983634.1"/>
    <property type="molecule type" value="Genomic_DNA"/>
</dbReference>
<comment type="catalytic activity">
    <reaction evidence="19">
        <text>L-threonyl-[protein] + ATP = O-phospho-L-threonyl-[protein] + ADP + H(+)</text>
        <dbReference type="Rhea" id="RHEA:46608"/>
        <dbReference type="Rhea" id="RHEA-COMP:11060"/>
        <dbReference type="Rhea" id="RHEA-COMP:11605"/>
        <dbReference type="ChEBI" id="CHEBI:15378"/>
        <dbReference type="ChEBI" id="CHEBI:30013"/>
        <dbReference type="ChEBI" id="CHEBI:30616"/>
        <dbReference type="ChEBI" id="CHEBI:61977"/>
        <dbReference type="ChEBI" id="CHEBI:456216"/>
        <dbReference type="EC" id="2.7.11.1"/>
    </reaction>
</comment>
<keyword evidence="13" id="KW-0418">Kinase</keyword>
<evidence type="ECO:0000256" key="2">
    <source>
        <dbReference type="ARBA" id="ARBA00008684"/>
    </source>
</evidence>
<reference evidence="26" key="1">
    <citation type="submission" date="2024-06" db="EMBL/GenBank/DDBJ databases">
        <authorList>
            <person name="Ryan C."/>
        </authorList>
    </citation>
    <scope>NUCLEOTIDE SEQUENCE [LARGE SCALE GENOMIC DNA]</scope>
</reference>
<keyword evidence="16 22" id="KW-0472">Membrane</keyword>
<accession>A0ABC9AND7</accession>
<dbReference type="InterPro" id="IPR032675">
    <property type="entry name" value="LRR_dom_sf"/>
</dbReference>
<gene>
    <name evidence="25" type="ORF">URODEC1_LOCUS57131</name>
</gene>
<dbReference type="GO" id="GO:0005524">
    <property type="term" value="F:ATP binding"/>
    <property type="evidence" value="ECO:0007669"/>
    <property type="project" value="UniProtKB-UniRule"/>
</dbReference>
<dbReference type="FunFam" id="3.80.10.10:FF:000400">
    <property type="entry name" value="Nuclear pore complex protein NUP107"/>
    <property type="match status" value="1"/>
</dbReference>
<dbReference type="PROSITE" id="PS00108">
    <property type="entry name" value="PROTEIN_KINASE_ST"/>
    <property type="match status" value="1"/>
</dbReference>
<dbReference type="PANTHER" id="PTHR27008">
    <property type="entry name" value="OS04G0122200 PROTEIN"/>
    <property type="match status" value="1"/>
</dbReference>
<evidence type="ECO:0000256" key="15">
    <source>
        <dbReference type="ARBA" id="ARBA00022989"/>
    </source>
</evidence>
<dbReference type="FunFam" id="1.10.510.10:FF:000358">
    <property type="entry name" value="Putative leucine-rich repeat receptor-like serine/threonine-protein kinase"/>
    <property type="match status" value="1"/>
</dbReference>
<feature type="domain" description="Protein kinase" evidence="24">
    <location>
        <begin position="768"/>
        <end position="1017"/>
    </location>
</feature>
<dbReference type="InterPro" id="IPR051809">
    <property type="entry name" value="Plant_receptor-like_S/T_kinase"/>
</dbReference>
<dbReference type="SMART" id="SM00369">
    <property type="entry name" value="LRR_TYP"/>
    <property type="match status" value="13"/>
</dbReference>
<dbReference type="InterPro" id="IPR003591">
    <property type="entry name" value="Leu-rich_rpt_typical-subtyp"/>
</dbReference>
<dbReference type="GO" id="GO:0099402">
    <property type="term" value="P:plant organ development"/>
    <property type="evidence" value="ECO:0007669"/>
    <property type="project" value="UniProtKB-ARBA"/>
</dbReference>
<dbReference type="InterPro" id="IPR011009">
    <property type="entry name" value="Kinase-like_dom_sf"/>
</dbReference>
<dbReference type="GO" id="GO:0009653">
    <property type="term" value="P:anatomical structure morphogenesis"/>
    <property type="evidence" value="ECO:0007669"/>
    <property type="project" value="UniProtKB-ARBA"/>
</dbReference>
<evidence type="ECO:0000256" key="8">
    <source>
        <dbReference type="ARBA" id="ARBA00022679"/>
    </source>
</evidence>
<dbReference type="FunFam" id="3.80.10.10:FF:000095">
    <property type="entry name" value="LRR receptor-like serine/threonine-protein kinase GSO1"/>
    <property type="match status" value="1"/>
</dbReference>
<dbReference type="PANTHER" id="PTHR27008:SF497">
    <property type="entry name" value="OS11G0695000 PROTEIN"/>
    <property type="match status" value="1"/>
</dbReference>
<dbReference type="PROSITE" id="PS51450">
    <property type="entry name" value="LRR"/>
    <property type="match status" value="1"/>
</dbReference>
<evidence type="ECO:0000256" key="10">
    <source>
        <dbReference type="ARBA" id="ARBA00022729"/>
    </source>
</evidence>
<evidence type="ECO:0000256" key="21">
    <source>
        <dbReference type="PROSITE-ProRule" id="PRU10141"/>
    </source>
</evidence>
<dbReference type="FunFam" id="3.30.200.20:FF:000661">
    <property type="entry name" value="Serine-threonine protein kinase plant-type"/>
    <property type="match status" value="1"/>
</dbReference>
<dbReference type="FunFam" id="3.80.10.10:FF:000317">
    <property type="entry name" value="Inactive leucine-rich repeat receptor-like protein kinase"/>
    <property type="match status" value="1"/>
</dbReference>
<evidence type="ECO:0000256" key="18">
    <source>
        <dbReference type="ARBA" id="ARBA00023180"/>
    </source>
</evidence>
<evidence type="ECO:0000256" key="4">
    <source>
        <dbReference type="ARBA" id="ARBA00022475"/>
    </source>
</evidence>
<dbReference type="GO" id="GO:0005886">
    <property type="term" value="C:plasma membrane"/>
    <property type="evidence" value="ECO:0007669"/>
    <property type="project" value="UniProtKB-SubCell"/>
</dbReference>
<evidence type="ECO:0000256" key="11">
    <source>
        <dbReference type="ARBA" id="ARBA00022737"/>
    </source>
</evidence>
<feature type="binding site" evidence="21">
    <location>
        <position position="796"/>
    </location>
    <ligand>
        <name>ATP</name>
        <dbReference type="ChEBI" id="CHEBI:30616"/>
    </ligand>
</feature>
<evidence type="ECO:0000313" key="26">
    <source>
        <dbReference type="Proteomes" id="UP001497457"/>
    </source>
</evidence>
<keyword evidence="4" id="KW-1003">Cell membrane</keyword>
<dbReference type="Gene3D" id="3.80.10.10">
    <property type="entry name" value="Ribonuclease Inhibitor"/>
    <property type="match status" value="4"/>
</dbReference>
<keyword evidence="9 22" id="KW-0812">Transmembrane</keyword>
<keyword evidence="11" id="KW-0677">Repeat</keyword>
<dbReference type="Proteomes" id="UP001497457">
    <property type="component" value="Chromosome 22rd"/>
</dbReference>
<dbReference type="InterPro" id="IPR013210">
    <property type="entry name" value="LRR_N_plant-typ"/>
</dbReference>
<dbReference type="PROSITE" id="PS50011">
    <property type="entry name" value="PROTEIN_KINASE_DOM"/>
    <property type="match status" value="1"/>
</dbReference>
<dbReference type="InterPro" id="IPR000719">
    <property type="entry name" value="Prot_kinase_dom"/>
</dbReference>
<feature type="transmembrane region" description="Helical" evidence="22">
    <location>
        <begin position="707"/>
        <end position="730"/>
    </location>
</feature>
<evidence type="ECO:0000313" key="25">
    <source>
        <dbReference type="EMBL" id="CAL4983634.1"/>
    </source>
</evidence>
<comment type="subcellular location">
    <subcellularLocation>
        <location evidence="1">Cell membrane</location>
        <topology evidence="1">Single-pass membrane protein</topology>
    </subcellularLocation>
</comment>
<evidence type="ECO:0000256" key="9">
    <source>
        <dbReference type="ARBA" id="ARBA00022692"/>
    </source>
</evidence>
<dbReference type="GO" id="GO:0004674">
    <property type="term" value="F:protein serine/threonine kinase activity"/>
    <property type="evidence" value="ECO:0007669"/>
    <property type="project" value="UniProtKB-KW"/>
</dbReference>
<name>A0ABC9AND7_9POAL</name>
<dbReference type="SUPFAM" id="SSF56112">
    <property type="entry name" value="Protein kinase-like (PK-like)"/>
    <property type="match status" value="1"/>
</dbReference>
<dbReference type="Pfam" id="PF13855">
    <property type="entry name" value="LRR_8"/>
    <property type="match status" value="4"/>
</dbReference>
<feature type="chain" id="PRO_5044870932" description="non-specific serine/threonine protein kinase" evidence="23">
    <location>
        <begin position="22"/>
        <end position="1061"/>
    </location>
</feature>
<proteinExistence type="inferred from homology"/>
<keyword evidence="14 21" id="KW-0067">ATP-binding</keyword>
<keyword evidence="10 23" id="KW-0732">Signal</keyword>
<dbReference type="Pfam" id="PF23598">
    <property type="entry name" value="LRR_14"/>
    <property type="match status" value="1"/>
</dbReference>
<dbReference type="Gene3D" id="1.10.510.10">
    <property type="entry name" value="Transferase(Phosphotransferase) domain 1"/>
    <property type="match status" value="1"/>
</dbReference>
<comment type="similarity">
    <text evidence="2">Belongs to the protein kinase superfamily. Ser/Thr protein kinase family.</text>
</comment>
<dbReference type="SUPFAM" id="SSF52058">
    <property type="entry name" value="L domain-like"/>
    <property type="match status" value="2"/>
</dbReference>
<keyword evidence="7" id="KW-0433">Leucine-rich repeat</keyword>
<keyword evidence="8" id="KW-0808">Transferase</keyword>
<evidence type="ECO:0000256" key="1">
    <source>
        <dbReference type="ARBA" id="ARBA00004162"/>
    </source>
</evidence>
<dbReference type="Pfam" id="PF08263">
    <property type="entry name" value="LRRNT_2"/>
    <property type="match status" value="1"/>
</dbReference>
<keyword evidence="26" id="KW-1185">Reference proteome</keyword>
<evidence type="ECO:0000256" key="13">
    <source>
        <dbReference type="ARBA" id="ARBA00022777"/>
    </source>
</evidence>
<evidence type="ECO:0000256" key="20">
    <source>
        <dbReference type="ARBA" id="ARBA00048679"/>
    </source>
</evidence>
<evidence type="ECO:0000256" key="3">
    <source>
        <dbReference type="ARBA" id="ARBA00012513"/>
    </source>
</evidence>
<evidence type="ECO:0000256" key="19">
    <source>
        <dbReference type="ARBA" id="ARBA00047899"/>
    </source>
</evidence>
<dbReference type="InterPro" id="IPR017441">
    <property type="entry name" value="Protein_kinase_ATP_BS"/>
</dbReference>
<evidence type="ECO:0000256" key="17">
    <source>
        <dbReference type="ARBA" id="ARBA00023170"/>
    </source>
</evidence>
<dbReference type="InterPro" id="IPR008271">
    <property type="entry name" value="Ser/Thr_kinase_AS"/>
</dbReference>
<keyword evidence="6" id="KW-0597">Phosphoprotein</keyword>
<dbReference type="PROSITE" id="PS00107">
    <property type="entry name" value="PROTEIN_KINASE_ATP"/>
    <property type="match status" value="1"/>
</dbReference>
<evidence type="ECO:0000256" key="16">
    <source>
        <dbReference type="ARBA" id="ARBA00023136"/>
    </source>
</evidence>
<sequence length="1061" mass="116332">MATASCLAAVVLLAISLSSLGATGAAASSLKRPSPTPIPAEDSIADLGALLAFKSQLSDHLGVLASSWTSSVSICRWVGVSCSRRRQRVTALSLPDVPLQGELSQHLGNLSFLSLLDLTNTNLTGSIPASLGRLRRLKYLLLGDNGLSNTIPCAIGNLTELRFLDLSNNFLSEQIPLNFLQNTRSLQNISLEGNQLVGHIPPSLFNNTPVLRYVNLGNNSLLSGPIPHSVASLPMLEYLNLQYNQLSGIVPMSIYNMSRLQVIELSYNNLTGVIPNNQSFSLPLLQMFSLSGNNFAGRIPLGLAACQYLQIISLSHNFFADVLPTWFAQLPHLTTLTLGSNNLIDPIPAVLSNLTGLTSLDLSYCNLTGNIPTELGMMRELSYLHLGFNQLTENNLEGNLDFLSCLSNCRKLQCLHINGNSFTGGLPNHIGNLSANLHEIHAGYNKITSRLPETLSNLSSLTWIDLSHNLLTGAIPASIVGMNKLVWLDVSSNNMIGPIPTPIGMLKGLQKLYLQENKLSGSIPKSIANLSGLEYIKLSHNWLNSEIPASLFHLDKLIQLDLSHNSFIGVIPSDVGRLKQADKIDLSSNFLLGRIPESFGQLRMLTYLNLSHNSFEGYIPDSFKELTSLASLDLSSNDLSGAILKFLANFTYLTSLNLSFNKLQGQIPEGGIFSNITLESLMGNRLCGAPRLGFSPCPEARHSNIRLYLEFILPAITIGIGAIVLCGFMIRRKLKSKRKTQAYVGNPADAMSHRLVSYHELVHATGNFSESNLLGTGSFGKVYKGQLNTGLVVAIKVLNMQLEQADRSFDVECHVLRMARHRNLISILNSCSNLDFKALVLKYMPNGSLEKLLHSEGRRHLGFLKRLDIMLDVSMAMEYLHHEHHEVVLHCDLKPSNVLFDNDMTAHVADFGIAKLLLGDDMSMITASMPGTLGYMAPEYGTHGKASRMSDVFSYGIVLLEVFTGKRPTDPMFDGELSIRQWIHQAFPTDLASVIDDQLLQDASSMTSLNDFLSPIFELGLLCSSDSPDQRMTMRDVVVRLKKMKRNGYTKLYATVQTGSQ</sequence>
<evidence type="ECO:0000256" key="12">
    <source>
        <dbReference type="ARBA" id="ARBA00022741"/>
    </source>
</evidence>
<dbReference type="Pfam" id="PF00560">
    <property type="entry name" value="LRR_1"/>
    <property type="match status" value="5"/>
</dbReference>
<dbReference type="Pfam" id="PF07714">
    <property type="entry name" value="PK_Tyr_Ser-Thr"/>
    <property type="match status" value="1"/>
</dbReference>
<keyword evidence="5" id="KW-0723">Serine/threonine-protein kinase</keyword>
<evidence type="ECO:0000256" key="5">
    <source>
        <dbReference type="ARBA" id="ARBA00022527"/>
    </source>
</evidence>
<keyword evidence="17" id="KW-0675">Receptor</keyword>
<comment type="catalytic activity">
    <reaction evidence="20">
        <text>L-seryl-[protein] + ATP = O-phospho-L-seryl-[protein] + ADP + H(+)</text>
        <dbReference type="Rhea" id="RHEA:17989"/>
        <dbReference type="Rhea" id="RHEA-COMP:9863"/>
        <dbReference type="Rhea" id="RHEA-COMP:11604"/>
        <dbReference type="ChEBI" id="CHEBI:15378"/>
        <dbReference type="ChEBI" id="CHEBI:29999"/>
        <dbReference type="ChEBI" id="CHEBI:30616"/>
        <dbReference type="ChEBI" id="CHEBI:83421"/>
        <dbReference type="ChEBI" id="CHEBI:456216"/>
        <dbReference type="EC" id="2.7.11.1"/>
    </reaction>
</comment>
<protein>
    <recommendedName>
        <fullName evidence="3">non-specific serine/threonine protein kinase</fullName>
        <ecNumber evidence="3">2.7.11.1</ecNumber>
    </recommendedName>
</protein>
<dbReference type="InterPro" id="IPR001611">
    <property type="entry name" value="Leu-rich_rpt"/>
</dbReference>
<dbReference type="SMART" id="SM00220">
    <property type="entry name" value="S_TKc"/>
    <property type="match status" value="1"/>
</dbReference>
<dbReference type="AlphaFoldDB" id="A0ABC9AND7"/>
<evidence type="ECO:0000256" key="7">
    <source>
        <dbReference type="ARBA" id="ARBA00022614"/>
    </source>
</evidence>
<evidence type="ECO:0000256" key="6">
    <source>
        <dbReference type="ARBA" id="ARBA00022553"/>
    </source>
</evidence>
<organism evidence="25 26">
    <name type="scientific">Urochloa decumbens</name>
    <dbReference type="NCBI Taxonomy" id="240449"/>
    <lineage>
        <taxon>Eukaryota</taxon>
        <taxon>Viridiplantae</taxon>
        <taxon>Streptophyta</taxon>
        <taxon>Embryophyta</taxon>
        <taxon>Tracheophyta</taxon>
        <taxon>Spermatophyta</taxon>
        <taxon>Magnoliopsida</taxon>
        <taxon>Liliopsida</taxon>
        <taxon>Poales</taxon>
        <taxon>Poaceae</taxon>
        <taxon>PACMAD clade</taxon>
        <taxon>Panicoideae</taxon>
        <taxon>Panicodae</taxon>
        <taxon>Paniceae</taxon>
        <taxon>Melinidinae</taxon>
        <taxon>Urochloa</taxon>
    </lineage>
</organism>
<feature type="signal peptide" evidence="23">
    <location>
        <begin position="1"/>
        <end position="21"/>
    </location>
</feature>
<dbReference type="EC" id="2.7.11.1" evidence="3"/>
<evidence type="ECO:0000256" key="14">
    <source>
        <dbReference type="ARBA" id="ARBA00022840"/>
    </source>
</evidence>
<evidence type="ECO:0000256" key="22">
    <source>
        <dbReference type="SAM" id="Phobius"/>
    </source>
</evidence>
<evidence type="ECO:0000259" key="24">
    <source>
        <dbReference type="PROSITE" id="PS50011"/>
    </source>
</evidence>
<reference evidence="25 26" key="2">
    <citation type="submission" date="2024-10" db="EMBL/GenBank/DDBJ databases">
        <authorList>
            <person name="Ryan C."/>
        </authorList>
    </citation>
    <scope>NUCLEOTIDE SEQUENCE [LARGE SCALE GENOMIC DNA]</scope>
</reference>
<keyword evidence="15 22" id="KW-1133">Transmembrane helix</keyword>
<dbReference type="Gene3D" id="3.30.200.20">
    <property type="entry name" value="Phosphorylase Kinase, domain 1"/>
    <property type="match status" value="1"/>
</dbReference>
<evidence type="ECO:0000256" key="23">
    <source>
        <dbReference type="SAM" id="SignalP"/>
    </source>
</evidence>
<dbReference type="InterPro" id="IPR055414">
    <property type="entry name" value="LRR_R13L4/SHOC2-like"/>
</dbReference>
<dbReference type="InterPro" id="IPR001245">
    <property type="entry name" value="Ser-Thr/Tyr_kinase_cat_dom"/>
</dbReference>
<dbReference type="SMART" id="SM00365">
    <property type="entry name" value="LRR_SD22"/>
    <property type="match status" value="4"/>
</dbReference>
<keyword evidence="18" id="KW-0325">Glycoprotein</keyword>